<dbReference type="GO" id="GO:0005654">
    <property type="term" value="C:nucleoplasm"/>
    <property type="evidence" value="ECO:0007669"/>
    <property type="project" value="UniProtKB-SubCell"/>
</dbReference>
<evidence type="ECO:0000313" key="8">
    <source>
        <dbReference type="RefSeq" id="XP_030523319.1"/>
    </source>
</evidence>
<protein>
    <submittedName>
        <fullName evidence="8">Cyclin-dependent kinase inhibitor 7-like</fullName>
    </submittedName>
</protein>
<reference evidence="8" key="1">
    <citation type="submission" date="2025-08" db="UniProtKB">
        <authorList>
            <consortium name="RefSeq"/>
        </authorList>
    </citation>
    <scope>IDENTIFICATION</scope>
    <source>
        <tissue evidence="8">Leaf</tissue>
    </source>
</reference>
<evidence type="ECO:0000256" key="4">
    <source>
        <dbReference type="ARBA" id="ARBA00023306"/>
    </source>
</evidence>
<dbReference type="RefSeq" id="XP_030523319.1">
    <property type="nucleotide sequence ID" value="XM_030667459.2"/>
</dbReference>
<keyword evidence="7" id="KW-1185">Reference proteome</keyword>
<dbReference type="GO" id="GO:0004861">
    <property type="term" value="F:cyclin-dependent protein serine/threonine kinase inhibitor activity"/>
    <property type="evidence" value="ECO:0007669"/>
    <property type="project" value="InterPro"/>
</dbReference>
<gene>
    <name evidence="8" type="primary">LOC115735974</name>
</gene>
<dbReference type="InterPro" id="IPR044898">
    <property type="entry name" value="CDI_dom_sf"/>
</dbReference>
<proteinExistence type="inferred from homology"/>
<dbReference type="Proteomes" id="UP000827889">
    <property type="component" value="Chromosome 11"/>
</dbReference>
<evidence type="ECO:0000256" key="5">
    <source>
        <dbReference type="SAM" id="MobiDB-lite"/>
    </source>
</evidence>
<sequence>MADLVMKYERIATESAPPPPSRSTPKRTMSLVGSGESPRPPSSTPAVVSHLPSTASLEKSPPQCSGCVSGDCPSCFWYDQLLSTVKSRENSNKRKRFLGSEAENLKIETEDKTCADGNLRRDALASLDACRRPEMQPRPASDADAAEVKSRCAAEIEAYLSAMEKGQQRRFAEKYNYDVVNDVPLEGRYEWIPLSVGAVEETLK</sequence>
<feature type="region of interest" description="Disordered" evidence="5">
    <location>
        <begin position="1"/>
        <end position="63"/>
    </location>
</feature>
<accession>A0A8B8NMF4</accession>
<organism evidence="7 8">
    <name type="scientific">Rhodamnia argentea</name>
    <dbReference type="NCBI Taxonomy" id="178133"/>
    <lineage>
        <taxon>Eukaryota</taxon>
        <taxon>Viridiplantae</taxon>
        <taxon>Streptophyta</taxon>
        <taxon>Embryophyta</taxon>
        <taxon>Tracheophyta</taxon>
        <taxon>Spermatophyta</taxon>
        <taxon>Magnoliopsida</taxon>
        <taxon>eudicotyledons</taxon>
        <taxon>Gunneridae</taxon>
        <taxon>Pentapetalae</taxon>
        <taxon>rosids</taxon>
        <taxon>malvids</taxon>
        <taxon>Myrtales</taxon>
        <taxon>Myrtaceae</taxon>
        <taxon>Myrtoideae</taxon>
        <taxon>Myrteae</taxon>
        <taxon>Australasian group</taxon>
        <taxon>Rhodamnia</taxon>
    </lineage>
</organism>
<feature type="compositionally biased region" description="Basic and acidic residues" evidence="5">
    <location>
        <begin position="1"/>
        <end position="12"/>
    </location>
</feature>
<dbReference type="InterPro" id="IPR044275">
    <property type="entry name" value="KRP"/>
</dbReference>
<evidence type="ECO:0000256" key="3">
    <source>
        <dbReference type="ARBA" id="ARBA00023013"/>
    </source>
</evidence>
<dbReference type="GeneID" id="115735974"/>
<dbReference type="PANTHER" id="PTHR46776">
    <property type="entry name" value="CYCLIN-DEPENDENT KINASE INHIBITOR 4-RELATED"/>
    <property type="match status" value="1"/>
</dbReference>
<name>A0A8B8NMF4_9MYRT</name>
<dbReference type="Pfam" id="PF02234">
    <property type="entry name" value="CDI"/>
    <property type="match status" value="1"/>
</dbReference>
<evidence type="ECO:0000256" key="1">
    <source>
        <dbReference type="ARBA" id="ARBA00004642"/>
    </source>
</evidence>
<dbReference type="OrthoDB" id="9940972at2759"/>
<evidence type="ECO:0000259" key="6">
    <source>
        <dbReference type="Pfam" id="PF02234"/>
    </source>
</evidence>
<keyword evidence="3 8" id="KW-0649">Protein kinase inhibitor</keyword>
<evidence type="ECO:0000256" key="2">
    <source>
        <dbReference type="ARBA" id="ARBA00010274"/>
    </source>
</evidence>
<feature type="domain" description="Cyclin-dependent kinase inhibitor" evidence="6">
    <location>
        <begin position="154"/>
        <end position="192"/>
    </location>
</feature>
<dbReference type="InterPro" id="IPR003175">
    <property type="entry name" value="CDI_dom"/>
</dbReference>
<dbReference type="AlphaFoldDB" id="A0A8B8NMF4"/>
<dbReference type="GO" id="GO:0051726">
    <property type="term" value="P:regulation of cell cycle"/>
    <property type="evidence" value="ECO:0007669"/>
    <property type="project" value="InterPro"/>
</dbReference>
<comment type="similarity">
    <text evidence="2">Belongs to the CDI family. ICK/KRP subfamily.</text>
</comment>
<dbReference type="KEGG" id="rarg:115735974"/>
<keyword evidence="4" id="KW-0131">Cell cycle</keyword>
<comment type="subcellular location">
    <subcellularLocation>
        <location evidence="1">Nucleus</location>
        <location evidence="1">Nucleoplasm</location>
    </subcellularLocation>
</comment>
<evidence type="ECO:0000313" key="7">
    <source>
        <dbReference type="Proteomes" id="UP000827889"/>
    </source>
</evidence>
<dbReference type="Gene3D" id="4.10.365.10">
    <property type="entry name" value="p27"/>
    <property type="match status" value="1"/>
</dbReference>